<feature type="domain" description="Proteasome activator Blm10 middle HEAT repeats region" evidence="7">
    <location>
        <begin position="520"/>
        <end position="1060"/>
    </location>
</feature>
<evidence type="ECO:0000313" key="10">
    <source>
        <dbReference type="Proteomes" id="UP000000707"/>
    </source>
</evidence>
<organism evidence="10">
    <name type="scientific">Candida tenuis (strain ATCC 10573 / BCRC 21748 / CBS 615 / JCM 9827 / NBRC 10315 / NRRL Y-1498 / VKM Y-70)</name>
    <name type="common">Yeast</name>
    <name type="synonym">Yamadazyma tenuis</name>
    <dbReference type="NCBI Taxonomy" id="590646"/>
    <lineage>
        <taxon>Eukaryota</taxon>
        <taxon>Fungi</taxon>
        <taxon>Dikarya</taxon>
        <taxon>Ascomycota</taxon>
        <taxon>Saccharomycotina</taxon>
        <taxon>Pichiomycetes</taxon>
        <taxon>Debaryomycetaceae</taxon>
        <taxon>Yamadazyma</taxon>
    </lineage>
</organism>
<dbReference type="HOGENOM" id="CLU_000772_0_0_1"/>
<feature type="domain" description="Proteasome activator complex subunit 4 C-terminal" evidence="6">
    <location>
        <begin position="2084"/>
        <end position="2171"/>
    </location>
</feature>
<dbReference type="GO" id="GO:0010499">
    <property type="term" value="P:proteasomal ubiquitin-independent protein catabolic process"/>
    <property type="evidence" value="ECO:0007669"/>
    <property type="project" value="TreeGrafter"/>
</dbReference>
<dbReference type="STRING" id="590646.G3B8E6"/>
<protein>
    <recommendedName>
        <fullName evidence="11">ARM repeat-containing protein</fullName>
    </recommendedName>
</protein>
<keyword evidence="2" id="KW-0677">Repeat</keyword>
<keyword evidence="3" id="KW-0227">DNA damage</keyword>
<dbReference type="InterPro" id="IPR016024">
    <property type="entry name" value="ARM-type_fold"/>
</dbReference>
<dbReference type="OrthoDB" id="17907at2759"/>
<comment type="similarity">
    <text evidence="1">Belongs to the BLM10 family.</text>
</comment>
<dbReference type="Proteomes" id="UP000000707">
    <property type="component" value="Unassembled WGS sequence"/>
</dbReference>
<keyword evidence="4" id="KW-0234">DNA repair</keyword>
<evidence type="ECO:0000256" key="2">
    <source>
        <dbReference type="ARBA" id="ARBA00022737"/>
    </source>
</evidence>
<proteinExistence type="inferred from homology"/>
<dbReference type="GO" id="GO:0016504">
    <property type="term" value="F:peptidase activator activity"/>
    <property type="evidence" value="ECO:0007669"/>
    <property type="project" value="InterPro"/>
</dbReference>
<dbReference type="Pfam" id="PF11919">
    <property type="entry name" value="PSME4_C"/>
    <property type="match status" value="1"/>
</dbReference>
<dbReference type="GO" id="GO:0005634">
    <property type="term" value="C:nucleus"/>
    <property type="evidence" value="ECO:0007669"/>
    <property type="project" value="TreeGrafter"/>
</dbReference>
<evidence type="ECO:0000256" key="5">
    <source>
        <dbReference type="SAM" id="MobiDB-lite"/>
    </source>
</evidence>
<evidence type="ECO:0000259" key="6">
    <source>
        <dbReference type="Pfam" id="PF11919"/>
    </source>
</evidence>
<feature type="compositionally biased region" description="Polar residues" evidence="5">
    <location>
        <begin position="55"/>
        <end position="71"/>
    </location>
</feature>
<feature type="domain" description="Proteasome activator Blm10 N-terminal" evidence="8">
    <location>
        <begin position="72"/>
        <end position="150"/>
    </location>
</feature>
<dbReference type="InterPro" id="IPR032372">
    <property type="entry name" value="Blm10_N"/>
</dbReference>
<dbReference type="GO" id="GO:0005829">
    <property type="term" value="C:cytosol"/>
    <property type="evidence" value="ECO:0007669"/>
    <property type="project" value="TreeGrafter"/>
</dbReference>
<keyword evidence="10" id="KW-1185">Reference proteome</keyword>
<evidence type="ECO:0000259" key="7">
    <source>
        <dbReference type="Pfam" id="PF16507"/>
    </source>
</evidence>
<accession>G3B8E6</accession>
<feature type="region of interest" description="Disordered" evidence="5">
    <location>
        <begin position="1"/>
        <end position="71"/>
    </location>
</feature>
<dbReference type="EMBL" id="GL996527">
    <property type="protein sequence ID" value="EGV62380.1"/>
    <property type="molecule type" value="Genomic_DNA"/>
</dbReference>
<dbReference type="InterPro" id="IPR032430">
    <property type="entry name" value="Blm10_mid"/>
</dbReference>
<evidence type="ECO:0000313" key="9">
    <source>
        <dbReference type="EMBL" id="EGV62380.1"/>
    </source>
</evidence>
<dbReference type="Pfam" id="PF16507">
    <property type="entry name" value="HEAT_PSME4_mid"/>
    <property type="match status" value="1"/>
</dbReference>
<dbReference type="eggNOG" id="KOG1851">
    <property type="taxonomic scope" value="Eukaryota"/>
</dbReference>
<dbReference type="Gene3D" id="1.10.287.2210">
    <property type="match status" value="1"/>
</dbReference>
<dbReference type="SUPFAM" id="SSF48371">
    <property type="entry name" value="ARM repeat"/>
    <property type="match status" value="2"/>
</dbReference>
<evidence type="ECO:0000256" key="1">
    <source>
        <dbReference type="ARBA" id="ARBA00005739"/>
    </source>
</evidence>
<dbReference type="Pfam" id="PF16547">
    <property type="entry name" value="BLM10_N"/>
    <property type="match status" value="1"/>
</dbReference>
<evidence type="ECO:0008006" key="11">
    <source>
        <dbReference type="Google" id="ProtNLM"/>
    </source>
</evidence>
<reference evidence="9 10" key="1">
    <citation type="journal article" date="2011" name="Proc. Natl. Acad. Sci. U.S.A.">
        <title>Comparative genomics of xylose-fermenting fungi for enhanced biofuel production.</title>
        <authorList>
            <person name="Wohlbach D.J."/>
            <person name="Kuo A."/>
            <person name="Sato T.K."/>
            <person name="Potts K.M."/>
            <person name="Salamov A.A."/>
            <person name="LaButti K.M."/>
            <person name="Sun H."/>
            <person name="Clum A."/>
            <person name="Pangilinan J.L."/>
            <person name="Lindquist E.A."/>
            <person name="Lucas S."/>
            <person name="Lapidus A."/>
            <person name="Jin M."/>
            <person name="Gunawan C."/>
            <person name="Balan V."/>
            <person name="Dale B.E."/>
            <person name="Jeffries T.W."/>
            <person name="Zinkel R."/>
            <person name="Barry K.W."/>
            <person name="Grigoriev I.V."/>
            <person name="Gasch A.P."/>
        </authorList>
    </citation>
    <scope>NUCLEOTIDE SEQUENCE [LARGE SCALE GENOMIC DNA]</scope>
    <source>
        <strain evidence="10">ATCC 10573 / BCRC 21748 / CBS 615 / JCM 9827 / NBRC 10315 / NRRL Y-1498 / VKM Y-70</strain>
    </source>
</reference>
<gene>
    <name evidence="9" type="ORF">CANTEDRAFT_126233</name>
</gene>
<sequence length="2171" mass="247679">MNSEDIDPKNQISAPVPIRGSQGNGVRNTQSSGETPHPQIHAFDRSSINDGFGSLTPNTSRRVANRRPSYNSIEVSRESHYNLDYPEDPKEVSRLQLDPKSRFYARNRPRTLNLHQMLPYETELPKDQAKFLSHIVSHLYIAIKTLDIQGSLSVTARDLAALKNVSGLSDLDIALETNLFEMNTEGDHLADDDANTYFSVDEYADSESEADDDEAEDVGDIEKDRNESVSQHKKSPKSAAVVGVRIWTNELLVWLKMKYEMPITLRIALAKVYYAICLCRGQYINLKIYVKAFELLTKDVQLLKQNGLVLEWKDLLNELKNHFSSIDCSIDNFEKKDNKQLLRLAERGSNFFDSEALPIIYESLGQHISISNPSLVLCSMSLLPFAYSGQGIESIYDIRHYISSFFYLWEKFHKSHELDSHLTSRTGTLAMSALAEINENGYKNIPVENEDIRNTFGAYGIYTESQIEMLLNNLLNNLGISQEKFGSNNSNFFHGYSSTLVFSIKGSNALDDNGILDKIRTLLNAIESYVHPTNSGNWTKSISKLVYSLVYQFQKRFNQEHNKYGVLGDLPDELKLNPQVVNRFVEILLPIVRTGLQSKKPAAVDNYLSALSTLAYLNSELVLETVLLDLYESLEGVISTHRVSVALRALDELARYFASTKIYRVHLTRLLSLAIPGIDSNDLEKTLLTLNLFQTVANFVPFHDLTNGDGVTNLAIDLTQNHIDFLQRKIYSSFYQGQLDDDFMSDNFEVSEDLEIEALKSSTAAFPVLLKTLVQKIFTLLENIPDPSKSGGMEKTIADSLPSYLYIIFESLSDDIFKQVRNTIFDFVFNNTIHTVADIVAEVCGGLIKRDPTAFPKYSEILISRIKEEIEENGSGSSRTGIDIVPRDRALFWYLIVLNECIGNASANVVDVADDLNQLVYYLMEHVKGPTVFASSYIVNQILQSITKIKIRELRLVSPTYAAKNGITEQCWGGFQFDERRFSEENLTFDWYLPTDKEVKLAVDFFTDLTSKVLGNISSLMQSHIQNEKKDASSSIELTDDLKNNFLYLSYALSGVSFLFDPSFEEDIPKLNQHQNETIQQRLLLLKQIRSVKDETSRGADESRIENLQENLQRIVDDMSNDDLIQYNDEDEASEPASPDLKDSSVRASPGIEGVPVSQMNPGITFRERKLYTSRYYFGDDMEKRRSSDLYIKLHRFRYSIGRSLHLICKFLTAHFHDNTKLLKHFLYVVNMWISDVGRERLLDQSHAKVDYTFINNTQSINRVRKPFTRIAIGSRLEAYHSLRVALHATSRTQTDLDKLLLEDLVKMAVSTYSAVAKPAQASLIDAMKRLNGSYNVIIRSSLKYLSKALDEKNNKKIESGLGMFNLRRIKSKIQNDYFNLQKFVSLLHRCLLVDGLEVNELAQKLFKGVYTNITPPSSVCLINFEYIDSIRPPDAYIDLEINAVKQAKEKKRSLYLEKLRKLENCVVLNESSSNYWKLSSLNLSLLIDLQLDLEIPTNDEIFRLLAKQASSDHPIISRLALKGITKIMNKLYVRQLMSYDLKNLFDLEYINPDVKVIKTNDPDSSDSYYLKWRKEMEHSEKHDFYIDNKANTGWLFWGEEMKVVTNEPRYELKLDEIDLEAVKSFGNCITKQWFYNIVKLWVTDNEANSAYQATDVYFTSTIVLLISNGVVDEMSFNDLLAVVEEIYEKDDKSVHIVVCEILAGILISSKFLTADLIEKRDVFITRFLKTILENDLSPDTSNIWTVFSWWVPAHIDSRRFPEITDLLIKFKLDKQSDFAFRDSMRLSYIRSFVAAITWKFTDPEEVLGMCLDNVNHHYQAVREQIGSLLSMLTFVYYPDSAKDFKTFTQLCNSPQGVSPAADKIKEIVPVVFERIEAWRLEVVDKTPQEILKSDYIYASMTVLTWLKQALCTSISAMYQDFVVSHAVPFLIKLINMKEVCQLGNINPIGALKLMSQLPFNDKNLANVVLMLGNLYHKEKLNVVQSIVVGEFTETFYFKNLLKLKRNQRAVIINLTNELLFHKQVSVRESAASTLAGLIHISPPNEIEGLIHKFTENYKHQLDQIRKKYRKGGFRNIPAEHIVILHGATLGLGSLIHAFSFLSPPPKWVPELLTILANKSSGIPGLVGKTAKESLGKFKKTRQDTWHVDSKVFNETQMQDLEGVLMKSYFI</sequence>
<dbReference type="PANTHER" id="PTHR32170:SF3">
    <property type="entry name" value="PROTEASOME ACTIVATOR COMPLEX SUBUNIT 4"/>
    <property type="match status" value="1"/>
</dbReference>
<dbReference type="GO" id="GO:0006281">
    <property type="term" value="P:DNA repair"/>
    <property type="evidence" value="ECO:0007669"/>
    <property type="project" value="UniProtKB-KW"/>
</dbReference>
<dbReference type="GO" id="GO:0070628">
    <property type="term" value="F:proteasome binding"/>
    <property type="evidence" value="ECO:0007669"/>
    <property type="project" value="InterPro"/>
</dbReference>
<evidence type="ECO:0000259" key="8">
    <source>
        <dbReference type="Pfam" id="PF16547"/>
    </source>
</evidence>
<evidence type="ECO:0000256" key="3">
    <source>
        <dbReference type="ARBA" id="ARBA00022763"/>
    </source>
</evidence>
<dbReference type="InterPro" id="IPR021843">
    <property type="entry name" value="PSME4_C"/>
</dbReference>
<dbReference type="InterPro" id="IPR035309">
    <property type="entry name" value="PSME4"/>
</dbReference>
<evidence type="ECO:0000256" key="4">
    <source>
        <dbReference type="ARBA" id="ARBA00023204"/>
    </source>
</evidence>
<feature type="compositionally biased region" description="Polar residues" evidence="5">
    <location>
        <begin position="24"/>
        <end position="34"/>
    </location>
</feature>
<name>G3B8E6_CANTC</name>
<feature type="region of interest" description="Disordered" evidence="5">
    <location>
        <begin position="1130"/>
        <end position="1154"/>
    </location>
</feature>
<dbReference type="PANTHER" id="PTHR32170">
    <property type="entry name" value="PROTEASOME ACTIVATOR COMPLEX SUBUNIT 4"/>
    <property type="match status" value="1"/>
</dbReference>